<sequence length="50" mass="5860">MIAVIHQTRDTSLQTLDSRNPFQRPHFPPAQLRQMELLAPNRKSFRASQE</sequence>
<reference evidence="2" key="2">
    <citation type="submission" date="2022-06" db="UniProtKB">
        <authorList>
            <consortium name="EnsemblMetazoa"/>
        </authorList>
    </citation>
    <scope>IDENTIFICATION</scope>
    <source>
        <strain evidence="2">DF5081</strain>
    </source>
</reference>
<feature type="compositionally biased region" description="Polar residues" evidence="1">
    <location>
        <begin position="10"/>
        <end position="21"/>
    </location>
</feature>
<evidence type="ECO:0000256" key="1">
    <source>
        <dbReference type="SAM" id="MobiDB-lite"/>
    </source>
</evidence>
<organism evidence="2 3">
    <name type="scientific">Caenorhabditis japonica</name>
    <dbReference type="NCBI Taxonomy" id="281687"/>
    <lineage>
        <taxon>Eukaryota</taxon>
        <taxon>Metazoa</taxon>
        <taxon>Ecdysozoa</taxon>
        <taxon>Nematoda</taxon>
        <taxon>Chromadorea</taxon>
        <taxon>Rhabditida</taxon>
        <taxon>Rhabditina</taxon>
        <taxon>Rhabditomorpha</taxon>
        <taxon>Rhabditoidea</taxon>
        <taxon>Rhabditidae</taxon>
        <taxon>Peloderinae</taxon>
        <taxon>Caenorhabditis</taxon>
    </lineage>
</organism>
<evidence type="ECO:0000313" key="2">
    <source>
        <dbReference type="EnsemblMetazoa" id="CJA38494.1"/>
    </source>
</evidence>
<reference evidence="3" key="1">
    <citation type="submission" date="2010-08" db="EMBL/GenBank/DDBJ databases">
        <authorList>
            <consortium name="Caenorhabditis japonica Sequencing Consortium"/>
            <person name="Wilson R.K."/>
        </authorList>
    </citation>
    <scope>NUCLEOTIDE SEQUENCE [LARGE SCALE GENOMIC DNA]</scope>
    <source>
        <strain evidence="3">DF5081</strain>
    </source>
</reference>
<dbReference type="Proteomes" id="UP000005237">
    <property type="component" value="Unassembled WGS sequence"/>
</dbReference>
<feature type="region of interest" description="Disordered" evidence="1">
    <location>
        <begin position="1"/>
        <end position="50"/>
    </location>
</feature>
<dbReference type="AlphaFoldDB" id="A0A8R1INR7"/>
<keyword evidence="3" id="KW-1185">Reference proteome</keyword>
<evidence type="ECO:0000313" key="3">
    <source>
        <dbReference type="Proteomes" id="UP000005237"/>
    </source>
</evidence>
<accession>A0A8R1INR7</accession>
<name>A0A8R1INR7_CAEJA</name>
<proteinExistence type="predicted"/>
<dbReference type="EnsemblMetazoa" id="CJA38494.1">
    <property type="protein sequence ID" value="CJA38494.1"/>
    <property type="gene ID" value="WBGene00214341"/>
</dbReference>
<protein>
    <submittedName>
        <fullName evidence="2">Uncharacterized protein</fullName>
    </submittedName>
</protein>